<keyword evidence="3 6" id="KW-0540">Nuclease</keyword>
<protein>
    <recommendedName>
        <fullName evidence="6">Exodeoxyribonuclease 7 small subunit</fullName>
        <ecNumber evidence="6">3.1.11.6</ecNumber>
    </recommendedName>
    <alternativeName>
        <fullName evidence="6">Exodeoxyribonuclease VII small subunit</fullName>
        <shortName evidence="6">Exonuclease VII small subunit</shortName>
    </alternativeName>
</protein>
<keyword evidence="2 6" id="KW-0963">Cytoplasm</keyword>
<dbReference type="InterPro" id="IPR003761">
    <property type="entry name" value="Exonuc_VII_S"/>
</dbReference>
<comment type="similarity">
    <text evidence="1 6">Belongs to the XseB family.</text>
</comment>
<dbReference type="EC" id="3.1.11.6" evidence="6"/>
<sequence>MAEKISFEQALEKLEGYAQALSSPDVSLDESIKIYGESVKLIAQCQKMIERAKLRIEQVEAAQKEEEA</sequence>
<keyword evidence="5 6" id="KW-0269">Exonuclease</keyword>
<comment type="caution">
    <text evidence="7">The sequence shown here is derived from an EMBL/GenBank/DDBJ whole genome shotgun (WGS) entry which is preliminary data.</text>
</comment>
<dbReference type="AlphaFoldDB" id="A0A9X8UHS3"/>
<dbReference type="Proteomes" id="UP000294682">
    <property type="component" value="Unassembled WGS sequence"/>
</dbReference>
<dbReference type="PANTHER" id="PTHR34137:SF1">
    <property type="entry name" value="EXODEOXYRIBONUCLEASE 7 SMALL SUBUNIT"/>
    <property type="match status" value="1"/>
</dbReference>
<evidence type="ECO:0000256" key="3">
    <source>
        <dbReference type="ARBA" id="ARBA00022722"/>
    </source>
</evidence>
<dbReference type="InterPro" id="IPR037004">
    <property type="entry name" value="Exonuc_VII_ssu_sf"/>
</dbReference>
<dbReference type="SUPFAM" id="SSF116842">
    <property type="entry name" value="XseB-like"/>
    <property type="match status" value="1"/>
</dbReference>
<evidence type="ECO:0000313" key="8">
    <source>
        <dbReference type="Proteomes" id="UP000294682"/>
    </source>
</evidence>
<organism evidence="7 8">
    <name type="scientific">Harryflintia acetispora</name>
    <dbReference type="NCBI Taxonomy" id="1849041"/>
    <lineage>
        <taxon>Bacteria</taxon>
        <taxon>Bacillati</taxon>
        <taxon>Bacillota</taxon>
        <taxon>Clostridia</taxon>
        <taxon>Eubacteriales</taxon>
        <taxon>Oscillospiraceae</taxon>
        <taxon>Harryflintia</taxon>
    </lineage>
</organism>
<dbReference type="PANTHER" id="PTHR34137">
    <property type="entry name" value="EXODEOXYRIBONUCLEASE 7 SMALL SUBUNIT"/>
    <property type="match status" value="1"/>
</dbReference>
<evidence type="ECO:0000256" key="1">
    <source>
        <dbReference type="ARBA" id="ARBA00009998"/>
    </source>
</evidence>
<dbReference type="Gene3D" id="1.10.287.1040">
    <property type="entry name" value="Exonuclease VII, small subunit"/>
    <property type="match status" value="1"/>
</dbReference>
<evidence type="ECO:0000256" key="6">
    <source>
        <dbReference type="HAMAP-Rule" id="MF_00337"/>
    </source>
</evidence>
<dbReference type="GO" id="GO:0008855">
    <property type="term" value="F:exodeoxyribonuclease VII activity"/>
    <property type="evidence" value="ECO:0007669"/>
    <property type="project" value="UniProtKB-UniRule"/>
</dbReference>
<proteinExistence type="inferred from homology"/>
<evidence type="ECO:0000256" key="2">
    <source>
        <dbReference type="ARBA" id="ARBA00022490"/>
    </source>
</evidence>
<accession>A0A9X8UHS3</accession>
<keyword evidence="8" id="KW-1185">Reference proteome</keyword>
<dbReference type="GO" id="GO:0009318">
    <property type="term" value="C:exodeoxyribonuclease VII complex"/>
    <property type="evidence" value="ECO:0007669"/>
    <property type="project" value="UniProtKB-UniRule"/>
</dbReference>
<dbReference type="RefSeq" id="WP_132085302.1">
    <property type="nucleotide sequence ID" value="NZ_SLUK01000017.1"/>
</dbReference>
<dbReference type="PIRSF" id="PIRSF006488">
    <property type="entry name" value="Exonuc_VII_S"/>
    <property type="match status" value="1"/>
</dbReference>
<dbReference type="HAMAP" id="MF_00337">
    <property type="entry name" value="Exonuc_7_S"/>
    <property type="match status" value="1"/>
</dbReference>
<comment type="subcellular location">
    <subcellularLocation>
        <location evidence="6">Cytoplasm</location>
    </subcellularLocation>
</comment>
<evidence type="ECO:0000256" key="4">
    <source>
        <dbReference type="ARBA" id="ARBA00022801"/>
    </source>
</evidence>
<keyword evidence="4 6" id="KW-0378">Hydrolase</keyword>
<comment type="function">
    <text evidence="6">Bidirectionally degrades single-stranded DNA into large acid-insoluble oligonucleotides, which are then degraded further into small acid-soluble oligonucleotides.</text>
</comment>
<dbReference type="EMBL" id="SLUK01000017">
    <property type="protein sequence ID" value="TCL40844.1"/>
    <property type="molecule type" value="Genomic_DNA"/>
</dbReference>
<comment type="catalytic activity">
    <reaction evidence="6">
        <text>Exonucleolytic cleavage in either 5'- to 3'- or 3'- to 5'-direction to yield nucleoside 5'-phosphates.</text>
        <dbReference type="EC" id="3.1.11.6"/>
    </reaction>
</comment>
<reference evidence="7 8" key="1">
    <citation type="submission" date="2019-03" db="EMBL/GenBank/DDBJ databases">
        <title>Genomic Encyclopedia of Type Strains, Phase IV (KMG-IV): sequencing the most valuable type-strain genomes for metagenomic binning, comparative biology and taxonomic classification.</title>
        <authorList>
            <person name="Goeker M."/>
        </authorList>
    </citation>
    <scope>NUCLEOTIDE SEQUENCE [LARGE SCALE GENOMIC DNA]</scope>
    <source>
        <strain evidence="7 8">DSM 100433</strain>
    </source>
</reference>
<evidence type="ECO:0000313" key="7">
    <source>
        <dbReference type="EMBL" id="TCL40844.1"/>
    </source>
</evidence>
<evidence type="ECO:0000256" key="5">
    <source>
        <dbReference type="ARBA" id="ARBA00022839"/>
    </source>
</evidence>
<dbReference type="Pfam" id="PF02609">
    <property type="entry name" value="Exonuc_VII_S"/>
    <property type="match status" value="1"/>
</dbReference>
<dbReference type="GO" id="GO:0005829">
    <property type="term" value="C:cytosol"/>
    <property type="evidence" value="ECO:0007669"/>
    <property type="project" value="TreeGrafter"/>
</dbReference>
<dbReference type="GO" id="GO:0006308">
    <property type="term" value="P:DNA catabolic process"/>
    <property type="evidence" value="ECO:0007669"/>
    <property type="project" value="UniProtKB-UniRule"/>
</dbReference>
<gene>
    <name evidence="6" type="primary">xseB</name>
    <name evidence="7" type="ORF">EDD78_11712</name>
</gene>
<name>A0A9X8UHS3_9FIRM</name>
<comment type="subunit">
    <text evidence="6">Heterooligomer composed of large and small subunits.</text>
</comment>
<dbReference type="NCBIfam" id="TIGR01280">
    <property type="entry name" value="xseB"/>
    <property type="match status" value="1"/>
</dbReference>